<name>A0A133RZF8_9FIRM</name>
<dbReference type="RefSeq" id="WP_060808000.1">
    <property type="nucleotide sequence ID" value="NZ_KQ958138.1"/>
</dbReference>
<proteinExistence type="predicted"/>
<sequence>MNPGLVRQINDIVRPYREARMGLLIAISNPVGRSGPTPPLTWHYMIGRNWYKHMIHGTASVNGVHGQQPVEMTLFAWPEDRIVDWHSVGGWYTQQYGYPCVLCVSPTGHTKMLRYDHGKMRYGDNLGDWDPHQIETYGSTVLGESYACTGIDVDYRHMQFPEFNRQDGIHFGVLSDYIGSEYILLFPKRRISLVRRGIWRHSIEDLANICNVPFDVVEQTYLDTPDDPTEYKETFYALYVRKSRLQEVFGVFKRTLMSRAIPWMLCITPRGYMYHISPCTNSDTGLTTSTLPNIAYDPHADEFLALLAKDRWELRGNYGLFSLDTYKSFMETQDCYIKTILPDPEFTYCPPSVMTVIAGHNIIQNLLKTPCVWA</sequence>
<dbReference type="Proteomes" id="UP000070226">
    <property type="component" value="Unassembled WGS sequence"/>
</dbReference>
<gene>
    <name evidence="1" type="ORF">HMPREF3233_01963</name>
</gene>
<comment type="caution">
    <text evidence="1">The sequence shown here is derived from an EMBL/GenBank/DDBJ whole genome shotgun (WGS) entry which is preliminary data.</text>
</comment>
<dbReference type="EMBL" id="LRQT01000123">
    <property type="protein sequence ID" value="KXA61147.1"/>
    <property type="molecule type" value="Genomic_DNA"/>
</dbReference>
<dbReference type="PATRIC" id="fig|39777.7.peg.1932"/>
<evidence type="ECO:0000313" key="2">
    <source>
        <dbReference type="Proteomes" id="UP000070226"/>
    </source>
</evidence>
<protein>
    <submittedName>
        <fullName evidence="1">Uncharacterized protein</fullName>
    </submittedName>
</protein>
<accession>A0A133RZF8</accession>
<reference evidence="1 2" key="1">
    <citation type="submission" date="2016-01" db="EMBL/GenBank/DDBJ databases">
        <authorList>
            <person name="Oliw E.H."/>
        </authorList>
    </citation>
    <scope>NUCLEOTIDE SEQUENCE [LARGE SCALE GENOMIC DNA]</scope>
    <source>
        <strain evidence="1 2">CMW7756B</strain>
    </source>
</reference>
<organism evidence="1">
    <name type="scientific">Veillonella atypica</name>
    <dbReference type="NCBI Taxonomy" id="39777"/>
    <lineage>
        <taxon>Bacteria</taxon>
        <taxon>Bacillati</taxon>
        <taxon>Bacillota</taxon>
        <taxon>Negativicutes</taxon>
        <taxon>Veillonellales</taxon>
        <taxon>Veillonellaceae</taxon>
        <taxon>Veillonella</taxon>
    </lineage>
</organism>
<dbReference type="AlphaFoldDB" id="A0A133RZF8"/>
<evidence type="ECO:0000313" key="1">
    <source>
        <dbReference type="EMBL" id="KXA61147.1"/>
    </source>
</evidence>